<name>A0A452YPQ8_AEGTS</name>
<reference evidence="13" key="2">
    <citation type="journal article" date="2017" name="Nat. Plants">
        <title>The Aegilops tauschii genome reveals multiple impacts of transposons.</title>
        <authorList>
            <person name="Zhao G."/>
            <person name="Zou C."/>
            <person name="Li K."/>
            <person name="Wang K."/>
            <person name="Li T."/>
            <person name="Gao L."/>
            <person name="Zhang X."/>
            <person name="Wang H."/>
            <person name="Yang Z."/>
            <person name="Liu X."/>
            <person name="Jiang W."/>
            <person name="Mao L."/>
            <person name="Kong X."/>
            <person name="Jiao Y."/>
            <person name="Jia J."/>
        </authorList>
    </citation>
    <scope>NUCLEOTIDE SEQUENCE [LARGE SCALE GENOMIC DNA]</scope>
    <source>
        <strain evidence="13">cv. AL8/78</strain>
    </source>
</reference>
<keyword evidence="10" id="KW-0812">Transmembrane</keyword>
<evidence type="ECO:0000256" key="10">
    <source>
        <dbReference type="SAM" id="Phobius"/>
    </source>
</evidence>
<protein>
    <recommendedName>
        <fullName evidence="11">POX domain-containing protein</fullName>
    </recommendedName>
</protein>
<organism evidence="12 13">
    <name type="scientific">Aegilops tauschii subsp. strangulata</name>
    <name type="common">Goatgrass</name>
    <dbReference type="NCBI Taxonomy" id="200361"/>
    <lineage>
        <taxon>Eukaryota</taxon>
        <taxon>Viridiplantae</taxon>
        <taxon>Streptophyta</taxon>
        <taxon>Embryophyta</taxon>
        <taxon>Tracheophyta</taxon>
        <taxon>Spermatophyta</taxon>
        <taxon>Magnoliopsida</taxon>
        <taxon>Liliopsida</taxon>
        <taxon>Poales</taxon>
        <taxon>Poaceae</taxon>
        <taxon>BOP clade</taxon>
        <taxon>Pooideae</taxon>
        <taxon>Triticodae</taxon>
        <taxon>Triticeae</taxon>
        <taxon>Triticinae</taxon>
        <taxon>Aegilops</taxon>
    </lineage>
</organism>
<keyword evidence="10" id="KW-0472">Membrane</keyword>
<evidence type="ECO:0000256" key="9">
    <source>
        <dbReference type="SAM" id="MobiDB-lite"/>
    </source>
</evidence>
<keyword evidence="6" id="KW-0804">Transcription</keyword>
<keyword evidence="3" id="KW-0805">Transcription regulation</keyword>
<accession>A0A452YPQ8</accession>
<evidence type="ECO:0000313" key="12">
    <source>
        <dbReference type="EnsemblPlants" id="AET1Gv20492400.5"/>
    </source>
</evidence>
<dbReference type="Gene3D" id="1.10.10.60">
    <property type="entry name" value="Homeodomain-like"/>
    <property type="match status" value="1"/>
</dbReference>
<dbReference type="GO" id="GO:0006355">
    <property type="term" value="P:regulation of DNA-templated transcription"/>
    <property type="evidence" value="ECO:0007669"/>
    <property type="project" value="InterPro"/>
</dbReference>
<evidence type="ECO:0000256" key="6">
    <source>
        <dbReference type="ARBA" id="ARBA00023163"/>
    </source>
</evidence>
<comment type="subcellular location">
    <subcellularLocation>
        <location evidence="1">Nucleus</location>
    </subcellularLocation>
</comment>
<feature type="compositionally biased region" description="Low complexity" evidence="9">
    <location>
        <begin position="35"/>
        <end position="45"/>
    </location>
</feature>
<dbReference type="PANTHER" id="PTHR11850">
    <property type="entry name" value="HOMEOBOX PROTEIN TRANSCRIPTION FACTORS"/>
    <property type="match status" value="1"/>
</dbReference>
<feature type="coiled-coil region" evidence="8">
    <location>
        <begin position="60"/>
        <end position="87"/>
    </location>
</feature>
<evidence type="ECO:0000256" key="7">
    <source>
        <dbReference type="ARBA" id="ARBA00023242"/>
    </source>
</evidence>
<feature type="region of interest" description="Disordered" evidence="9">
    <location>
        <begin position="16"/>
        <end position="50"/>
    </location>
</feature>
<comment type="similarity">
    <text evidence="2">Belongs to the TALE/BELL homeobox family.</text>
</comment>
<dbReference type="GO" id="GO:0003677">
    <property type="term" value="F:DNA binding"/>
    <property type="evidence" value="ECO:0007669"/>
    <property type="project" value="UniProtKB-KW"/>
</dbReference>
<evidence type="ECO:0000256" key="4">
    <source>
        <dbReference type="ARBA" id="ARBA00023125"/>
    </source>
</evidence>
<dbReference type="InterPro" id="IPR008422">
    <property type="entry name" value="KN_HD"/>
</dbReference>
<reference evidence="12" key="4">
    <citation type="submission" date="2019-03" db="UniProtKB">
        <authorList>
            <consortium name="EnsemblPlants"/>
        </authorList>
    </citation>
    <scope>IDENTIFICATION</scope>
</reference>
<sequence>RFLLPTQQLLQEFCSIPADTDSKAPKKPAQEEHGSSSSASWPPSSTQIQSMDAAELQKLKAKLYTMIEEVDRRYRRYREQMRAVAASFEAVAGQRAAAVYTRMASRTISKHFRSVRDGVAAQVRAVRGALGEKDAGAAVPGMTRGETPRLRALDQCLRQHKAYQSGMLESHPWRPQRGLPERAVSVLRAWLFEHFLHPYPSDVDKHILARQTGLSRSQVCTHSLLHKISLSSHDRSMDQLQKKKKIVFLALAKRKMLTSSYPIITYTHCWILIDHHIVIIALFVSIGHAYIYTHNAGRFRATSLN</sequence>
<feature type="transmembrane region" description="Helical" evidence="10">
    <location>
        <begin position="270"/>
        <end position="292"/>
    </location>
</feature>
<reference evidence="12" key="5">
    <citation type="journal article" date="2021" name="G3 (Bethesda)">
        <title>Aegilops tauschii genome assembly Aet v5.0 features greater sequence contiguity and improved annotation.</title>
        <authorList>
            <person name="Wang L."/>
            <person name="Zhu T."/>
            <person name="Rodriguez J.C."/>
            <person name="Deal K.R."/>
            <person name="Dubcovsky J."/>
            <person name="McGuire P.E."/>
            <person name="Lux T."/>
            <person name="Spannagl M."/>
            <person name="Mayer K.F.X."/>
            <person name="Baldrich P."/>
            <person name="Meyers B.C."/>
            <person name="Huo N."/>
            <person name="Gu Y.Q."/>
            <person name="Zhou H."/>
            <person name="Devos K.M."/>
            <person name="Bennetzen J.L."/>
            <person name="Unver T."/>
            <person name="Budak H."/>
            <person name="Gulick P.J."/>
            <person name="Galiba G."/>
            <person name="Kalapos B."/>
            <person name="Nelson D.R."/>
            <person name="Li P."/>
            <person name="You F.M."/>
            <person name="Luo M.C."/>
            <person name="Dvorak J."/>
        </authorList>
    </citation>
    <scope>NUCLEOTIDE SEQUENCE [LARGE SCALE GENOMIC DNA]</scope>
    <source>
        <strain evidence="12">cv. AL8/78</strain>
    </source>
</reference>
<dbReference type="InterPro" id="IPR006563">
    <property type="entry name" value="POX_dom"/>
</dbReference>
<evidence type="ECO:0000256" key="2">
    <source>
        <dbReference type="ARBA" id="ARBA00006454"/>
    </source>
</evidence>
<dbReference type="Pfam" id="PF05920">
    <property type="entry name" value="Homeobox_KN"/>
    <property type="match status" value="1"/>
</dbReference>
<dbReference type="GO" id="GO:0005634">
    <property type="term" value="C:nucleus"/>
    <property type="evidence" value="ECO:0007669"/>
    <property type="project" value="UniProtKB-SubCell"/>
</dbReference>
<evidence type="ECO:0000259" key="11">
    <source>
        <dbReference type="SMART" id="SM00574"/>
    </source>
</evidence>
<evidence type="ECO:0000313" key="13">
    <source>
        <dbReference type="Proteomes" id="UP000015105"/>
    </source>
</evidence>
<keyword evidence="8" id="KW-0175">Coiled coil</keyword>
<feature type="compositionally biased region" description="Basic and acidic residues" evidence="9">
    <location>
        <begin position="20"/>
        <end position="34"/>
    </location>
</feature>
<dbReference type="Pfam" id="PF07526">
    <property type="entry name" value="POX"/>
    <property type="match status" value="1"/>
</dbReference>
<proteinExistence type="inferred from homology"/>
<evidence type="ECO:0000256" key="5">
    <source>
        <dbReference type="ARBA" id="ARBA00023155"/>
    </source>
</evidence>
<dbReference type="InterPro" id="IPR001356">
    <property type="entry name" value="HD"/>
</dbReference>
<dbReference type="SUPFAM" id="SSF46689">
    <property type="entry name" value="Homeodomain-like"/>
    <property type="match status" value="1"/>
</dbReference>
<keyword evidence="5" id="KW-0371">Homeobox</keyword>
<dbReference type="Proteomes" id="UP000015105">
    <property type="component" value="Chromosome 1D"/>
</dbReference>
<evidence type="ECO:0000256" key="8">
    <source>
        <dbReference type="SAM" id="Coils"/>
    </source>
</evidence>
<keyword evidence="4" id="KW-0238">DNA-binding</keyword>
<keyword evidence="13" id="KW-1185">Reference proteome</keyword>
<dbReference type="InterPro" id="IPR050224">
    <property type="entry name" value="TALE_homeobox"/>
</dbReference>
<dbReference type="InterPro" id="IPR009057">
    <property type="entry name" value="Homeodomain-like_sf"/>
</dbReference>
<reference evidence="12" key="3">
    <citation type="journal article" date="2017" name="Nature">
        <title>Genome sequence of the progenitor of the wheat D genome Aegilops tauschii.</title>
        <authorList>
            <person name="Luo M.C."/>
            <person name="Gu Y.Q."/>
            <person name="Puiu D."/>
            <person name="Wang H."/>
            <person name="Twardziok S.O."/>
            <person name="Deal K.R."/>
            <person name="Huo N."/>
            <person name="Zhu T."/>
            <person name="Wang L."/>
            <person name="Wang Y."/>
            <person name="McGuire P.E."/>
            <person name="Liu S."/>
            <person name="Long H."/>
            <person name="Ramasamy R.K."/>
            <person name="Rodriguez J.C."/>
            <person name="Van S.L."/>
            <person name="Yuan L."/>
            <person name="Wang Z."/>
            <person name="Xia Z."/>
            <person name="Xiao L."/>
            <person name="Anderson O.D."/>
            <person name="Ouyang S."/>
            <person name="Liang Y."/>
            <person name="Zimin A.V."/>
            <person name="Pertea G."/>
            <person name="Qi P."/>
            <person name="Bennetzen J.L."/>
            <person name="Dai X."/>
            <person name="Dawson M.W."/>
            <person name="Muller H.G."/>
            <person name="Kugler K."/>
            <person name="Rivarola-Duarte L."/>
            <person name="Spannagl M."/>
            <person name="Mayer K.F.X."/>
            <person name="Lu F.H."/>
            <person name="Bevan M.W."/>
            <person name="Leroy P."/>
            <person name="Li P."/>
            <person name="You F.M."/>
            <person name="Sun Q."/>
            <person name="Liu Z."/>
            <person name="Lyons E."/>
            <person name="Wicker T."/>
            <person name="Salzberg S.L."/>
            <person name="Devos K.M."/>
            <person name="Dvorak J."/>
        </authorList>
    </citation>
    <scope>NUCLEOTIDE SEQUENCE [LARGE SCALE GENOMIC DNA]</scope>
    <source>
        <strain evidence="12">cv. AL8/78</strain>
    </source>
</reference>
<keyword evidence="7" id="KW-0539">Nucleus</keyword>
<keyword evidence="10" id="KW-1133">Transmembrane helix</keyword>
<dbReference type="SMART" id="SM00574">
    <property type="entry name" value="POX"/>
    <property type="match status" value="1"/>
</dbReference>
<dbReference type="AlphaFoldDB" id="A0A452YPQ8"/>
<dbReference type="CDD" id="cd00086">
    <property type="entry name" value="homeodomain"/>
    <property type="match status" value="1"/>
</dbReference>
<evidence type="ECO:0000256" key="1">
    <source>
        <dbReference type="ARBA" id="ARBA00004123"/>
    </source>
</evidence>
<dbReference type="EnsemblPlants" id="AET1Gv20492400.5">
    <property type="protein sequence ID" value="AET1Gv20492400.5"/>
    <property type="gene ID" value="AET1Gv20492400"/>
</dbReference>
<reference evidence="13" key="1">
    <citation type="journal article" date="2014" name="Science">
        <title>Ancient hybridizations among the ancestral genomes of bread wheat.</title>
        <authorList>
            <consortium name="International Wheat Genome Sequencing Consortium,"/>
            <person name="Marcussen T."/>
            <person name="Sandve S.R."/>
            <person name="Heier L."/>
            <person name="Spannagl M."/>
            <person name="Pfeifer M."/>
            <person name="Jakobsen K.S."/>
            <person name="Wulff B.B."/>
            <person name="Steuernagel B."/>
            <person name="Mayer K.F."/>
            <person name="Olsen O.A."/>
        </authorList>
    </citation>
    <scope>NUCLEOTIDE SEQUENCE [LARGE SCALE GENOMIC DNA]</scope>
    <source>
        <strain evidence="13">cv. AL8/78</strain>
    </source>
</reference>
<feature type="domain" description="POX" evidence="11">
    <location>
        <begin position="1"/>
        <end position="121"/>
    </location>
</feature>
<evidence type="ECO:0000256" key="3">
    <source>
        <dbReference type="ARBA" id="ARBA00023015"/>
    </source>
</evidence>
<dbReference type="Gramene" id="AET1Gv20492400.5">
    <property type="protein sequence ID" value="AET1Gv20492400.5"/>
    <property type="gene ID" value="AET1Gv20492400"/>
</dbReference>